<evidence type="ECO:0008006" key="4">
    <source>
        <dbReference type="Google" id="ProtNLM"/>
    </source>
</evidence>
<proteinExistence type="predicted"/>
<dbReference type="RefSeq" id="WP_100993293.1">
    <property type="nucleotide sequence ID" value="NZ_CP025096.1"/>
</dbReference>
<evidence type="ECO:0000313" key="3">
    <source>
        <dbReference type="Proteomes" id="UP000232883"/>
    </source>
</evidence>
<dbReference type="KEGG" id="spir:CWM47_35885"/>
<sequence length="105" mass="11971">MKKRRVFDEAFKRMAVELSHAKGSVQEAARELGIDASRVTKWRQSHKSPSQFATATIGLSEEQKLIRRLQKELKDAQIKRDILKKAVGIFSRGDRAADRGKYSDL</sequence>
<dbReference type="InterPro" id="IPR009057">
    <property type="entry name" value="Homeodomain-like_sf"/>
</dbReference>
<evidence type="ECO:0000256" key="1">
    <source>
        <dbReference type="SAM" id="Coils"/>
    </source>
</evidence>
<dbReference type="Pfam" id="PF01527">
    <property type="entry name" value="HTH_Tnp_1"/>
    <property type="match status" value="1"/>
</dbReference>
<evidence type="ECO:0000313" key="2">
    <source>
        <dbReference type="EMBL" id="AUD06758.1"/>
    </source>
</evidence>
<dbReference type="GO" id="GO:0003677">
    <property type="term" value="F:DNA binding"/>
    <property type="evidence" value="ECO:0007669"/>
    <property type="project" value="InterPro"/>
</dbReference>
<dbReference type="Proteomes" id="UP000232883">
    <property type="component" value="Chromosome"/>
</dbReference>
<reference evidence="2 3" key="1">
    <citation type="submission" date="2017-11" db="EMBL/GenBank/DDBJ databases">
        <title>Taxonomic description and genome sequences of Spirosoma HA7 sp. nov., isolated from pollen microhabitat of Corylus avellana.</title>
        <authorList>
            <person name="Ambika Manirajan B."/>
            <person name="Suarez C."/>
            <person name="Ratering S."/>
            <person name="Geissler-Plaum R."/>
            <person name="Cardinale M."/>
            <person name="Sylvia S."/>
        </authorList>
    </citation>
    <scope>NUCLEOTIDE SEQUENCE [LARGE SCALE GENOMIC DNA]</scope>
    <source>
        <strain evidence="2 3">HA7</strain>
    </source>
</reference>
<name>A0A2K8ZA50_9BACT</name>
<keyword evidence="1" id="KW-0175">Coiled coil</keyword>
<dbReference type="InterPro" id="IPR002514">
    <property type="entry name" value="Transposase_8"/>
</dbReference>
<dbReference type="GO" id="GO:0006313">
    <property type="term" value="P:DNA transposition"/>
    <property type="evidence" value="ECO:0007669"/>
    <property type="project" value="InterPro"/>
</dbReference>
<organism evidence="2 3">
    <name type="scientific">Spirosoma pollinicola</name>
    <dbReference type="NCBI Taxonomy" id="2057025"/>
    <lineage>
        <taxon>Bacteria</taxon>
        <taxon>Pseudomonadati</taxon>
        <taxon>Bacteroidota</taxon>
        <taxon>Cytophagia</taxon>
        <taxon>Cytophagales</taxon>
        <taxon>Cytophagaceae</taxon>
        <taxon>Spirosoma</taxon>
    </lineage>
</organism>
<gene>
    <name evidence="2" type="ORF">CWM47_35885</name>
</gene>
<dbReference type="SUPFAM" id="SSF46689">
    <property type="entry name" value="Homeodomain-like"/>
    <property type="match status" value="1"/>
</dbReference>
<dbReference type="Gene3D" id="1.10.10.60">
    <property type="entry name" value="Homeodomain-like"/>
    <property type="match status" value="1"/>
</dbReference>
<keyword evidence="3" id="KW-1185">Reference proteome</keyword>
<accession>A0A2K8ZA50</accession>
<protein>
    <recommendedName>
        <fullName evidence="4">Transposase</fullName>
    </recommendedName>
</protein>
<dbReference type="EMBL" id="CP025096">
    <property type="protein sequence ID" value="AUD06758.1"/>
    <property type="molecule type" value="Genomic_DNA"/>
</dbReference>
<dbReference type="OrthoDB" id="884299at2"/>
<feature type="coiled-coil region" evidence="1">
    <location>
        <begin position="59"/>
        <end position="86"/>
    </location>
</feature>
<dbReference type="AlphaFoldDB" id="A0A2K8ZA50"/>
<dbReference type="GO" id="GO:0004803">
    <property type="term" value="F:transposase activity"/>
    <property type="evidence" value="ECO:0007669"/>
    <property type="project" value="InterPro"/>
</dbReference>